<dbReference type="SUPFAM" id="SSF56219">
    <property type="entry name" value="DNase I-like"/>
    <property type="match status" value="1"/>
</dbReference>
<dbReference type="PRINTS" id="PR01388">
    <property type="entry name" value="CDTOXINB"/>
</dbReference>
<comment type="caution">
    <text evidence="2">The sequence shown here is derived from an EMBL/GenBank/DDBJ whole genome shotgun (WGS) entry which is preliminary data.</text>
</comment>
<proteinExistence type="predicted"/>
<keyword evidence="2" id="KW-0540">Nuclease</keyword>
<keyword evidence="2" id="KW-0269">Exonuclease</keyword>
<dbReference type="GO" id="GO:0004519">
    <property type="term" value="F:endonuclease activity"/>
    <property type="evidence" value="ECO:0007669"/>
    <property type="project" value="UniProtKB-KW"/>
</dbReference>
<keyword evidence="2" id="KW-0255">Endonuclease</keyword>
<evidence type="ECO:0000313" key="2">
    <source>
        <dbReference type="EMBL" id="RED17523.1"/>
    </source>
</evidence>
<reference evidence="2 3" key="1">
    <citation type="submission" date="2018-07" db="EMBL/GenBank/DDBJ databases">
        <title>Genomic Encyclopedia of Type Strains, Phase IV (KMG-IV): sequencing the most valuable type-strain genomes for metagenomic binning, comparative biology and taxonomic classification.</title>
        <authorList>
            <person name="Goeker M."/>
        </authorList>
    </citation>
    <scope>NUCLEOTIDE SEQUENCE [LARGE SCALE GENOMIC DNA]</scope>
    <source>
        <strain evidence="2 3">DSM 26725</strain>
    </source>
</reference>
<protein>
    <submittedName>
        <fullName evidence="2">Endonuclease/exonuclease/phosphatase family protein</fullName>
    </submittedName>
</protein>
<evidence type="ECO:0000259" key="1">
    <source>
        <dbReference type="Pfam" id="PF03372"/>
    </source>
</evidence>
<evidence type="ECO:0000313" key="3">
    <source>
        <dbReference type="Proteomes" id="UP000256310"/>
    </source>
</evidence>
<name>A0A3D9FI95_9SPHN</name>
<dbReference type="InterPro" id="IPR003539">
    <property type="entry name" value="CD_toxinB"/>
</dbReference>
<sequence>MTRLITWNMEGGTHDQKSKWHNGIQPLLTQAKADILCLQEAGPLPPIAAPYAPPPPQPGWLAAPPAGLVWSFNTWTPGKTTYYILWAQTGGGGNRVNIAVLTTVLPAGFWYAAPGAANGRPAIGVRMAGQDMFSLHAKSGGGADAPGLVTNIQAAVGGGNAFVAAGDYNREPPWAPPFGNLCPPDKPTRWKSKKKLDYMVRTAAAFTGTVVDSLVLSDHYPVIFDI</sequence>
<dbReference type="InterPro" id="IPR036691">
    <property type="entry name" value="Endo/exonu/phosph_ase_sf"/>
</dbReference>
<dbReference type="Gene3D" id="3.60.10.10">
    <property type="entry name" value="Endonuclease/exonuclease/phosphatase"/>
    <property type="match status" value="1"/>
</dbReference>
<gene>
    <name evidence="2" type="ORF">DFR46_2572</name>
</gene>
<keyword evidence="3" id="KW-1185">Reference proteome</keyword>
<feature type="domain" description="Endonuclease/exonuclease/phosphatase" evidence="1">
    <location>
        <begin position="5"/>
        <end position="219"/>
    </location>
</feature>
<organism evidence="2 3">
    <name type="scientific">Parasphingopyxis lamellibrachiae</name>
    <dbReference type="NCBI Taxonomy" id="680125"/>
    <lineage>
        <taxon>Bacteria</taxon>
        <taxon>Pseudomonadati</taxon>
        <taxon>Pseudomonadota</taxon>
        <taxon>Alphaproteobacteria</taxon>
        <taxon>Sphingomonadales</taxon>
        <taxon>Sphingomonadaceae</taxon>
        <taxon>Parasphingopyxis</taxon>
    </lineage>
</organism>
<dbReference type="Pfam" id="PF03372">
    <property type="entry name" value="Exo_endo_phos"/>
    <property type="match status" value="1"/>
</dbReference>
<dbReference type="InterPro" id="IPR005135">
    <property type="entry name" value="Endo/exonuclease/phosphatase"/>
</dbReference>
<accession>A0A3D9FI95</accession>
<dbReference type="EMBL" id="QRDP01000004">
    <property type="protein sequence ID" value="RED17523.1"/>
    <property type="molecule type" value="Genomic_DNA"/>
</dbReference>
<dbReference type="AlphaFoldDB" id="A0A3D9FI95"/>
<dbReference type="GO" id="GO:0004527">
    <property type="term" value="F:exonuclease activity"/>
    <property type="evidence" value="ECO:0007669"/>
    <property type="project" value="UniProtKB-KW"/>
</dbReference>
<dbReference type="RefSeq" id="WP_162843474.1">
    <property type="nucleotide sequence ID" value="NZ_QRDP01000004.1"/>
</dbReference>
<dbReference type="Proteomes" id="UP000256310">
    <property type="component" value="Unassembled WGS sequence"/>
</dbReference>
<keyword evidence="2" id="KW-0378">Hydrolase</keyword>